<comment type="caution">
    <text evidence="1">The sequence shown here is derived from an EMBL/GenBank/DDBJ whole genome shotgun (WGS) entry which is preliminary data.</text>
</comment>
<dbReference type="Proteomes" id="UP000197138">
    <property type="component" value="Unassembled WGS sequence"/>
</dbReference>
<sequence>MGNYISCACTFIPQPSFIDRRRLRALRVVFPGGEIRQFREPVSAAELMLDCPGFFLANSRSLHVGRRFSPLGADEELELGNVYIMFPMKRANSVIMAVDMAAVFMASSSVSKKITGARVGALPDEANSKEGKVAEAACSAREPVREDEAEGVLAVAAPEFGYRLAVCRSKKPSLETIKEEPPVRGRSRC</sequence>
<name>A0A218W7I6_PUNGR</name>
<dbReference type="Pfam" id="PF14009">
    <property type="entry name" value="PADRE"/>
    <property type="match status" value="1"/>
</dbReference>
<dbReference type="InterPro" id="IPR025322">
    <property type="entry name" value="PADRE_dom"/>
</dbReference>
<dbReference type="OrthoDB" id="1922322at2759"/>
<dbReference type="AlphaFoldDB" id="A0A218W7I6"/>
<proteinExistence type="predicted"/>
<keyword evidence="4" id="KW-1185">Reference proteome</keyword>
<reference evidence="3" key="1">
    <citation type="journal article" date="2017" name="Plant J.">
        <title>The pomegranate (Punica granatum L.) genome and the genomics of punicalagin biosynthesis.</title>
        <authorList>
            <person name="Qin G."/>
            <person name="Xu C."/>
            <person name="Ming R."/>
            <person name="Tang H."/>
            <person name="Guyot R."/>
            <person name="Kramer E.M."/>
            <person name="Hu Y."/>
            <person name="Yi X."/>
            <person name="Qi Y."/>
            <person name="Xu X."/>
            <person name="Gao Z."/>
            <person name="Pan H."/>
            <person name="Jian J."/>
            <person name="Tian Y."/>
            <person name="Yue Z."/>
            <person name="Xu Y."/>
        </authorList>
    </citation>
    <scope>NUCLEOTIDE SEQUENCE [LARGE SCALE GENOMIC DNA]</scope>
    <source>
        <strain evidence="3">cv. Dabenzi</strain>
    </source>
</reference>
<accession>A0A218W7I6</accession>
<dbReference type="GeneID" id="116200499"/>
<dbReference type="PANTHER" id="PTHR33052">
    <property type="entry name" value="DUF4228 DOMAIN PROTEIN-RELATED"/>
    <property type="match status" value="1"/>
</dbReference>
<dbReference type="STRING" id="22663.A0A218W7I6"/>
<evidence type="ECO:0000313" key="4">
    <source>
        <dbReference type="Proteomes" id="UP000233551"/>
    </source>
</evidence>
<reference evidence="2 4" key="3">
    <citation type="submission" date="2017-11" db="EMBL/GenBank/DDBJ databases">
        <title>De-novo sequencing of pomegranate (Punica granatum L.) genome.</title>
        <authorList>
            <person name="Akparov Z."/>
            <person name="Amiraslanov A."/>
            <person name="Hajiyeva S."/>
            <person name="Abbasov M."/>
            <person name="Kaur K."/>
            <person name="Hamwieh A."/>
            <person name="Solovyev V."/>
            <person name="Salamov A."/>
            <person name="Braich B."/>
            <person name="Kosarev P."/>
            <person name="Mahmoud A."/>
            <person name="Hajiyev E."/>
            <person name="Babayeva S."/>
            <person name="Izzatullayeva V."/>
            <person name="Mammadov A."/>
            <person name="Mammadov A."/>
            <person name="Sharifova S."/>
            <person name="Ojaghi J."/>
            <person name="Eynullazada K."/>
            <person name="Bayramov B."/>
            <person name="Abdulazimova A."/>
            <person name="Shahmuradov I."/>
        </authorList>
    </citation>
    <scope>NUCLEOTIDE SEQUENCE [LARGE SCALE GENOMIC DNA]</scope>
    <source>
        <strain evidence="2">AG2017</strain>
        <strain evidence="4">cv. AG2017</strain>
        <tissue evidence="2">Leaf</tissue>
    </source>
</reference>
<evidence type="ECO:0000313" key="1">
    <source>
        <dbReference type="EMBL" id="OWM68062.1"/>
    </source>
</evidence>
<dbReference type="EMBL" id="PGOL01000508">
    <property type="protein sequence ID" value="PKI69374.1"/>
    <property type="molecule type" value="Genomic_DNA"/>
</dbReference>
<dbReference type="Proteomes" id="UP000233551">
    <property type="component" value="Unassembled WGS sequence"/>
</dbReference>
<dbReference type="EMBL" id="MTKT01005369">
    <property type="protein sequence ID" value="OWM68062.1"/>
    <property type="molecule type" value="Genomic_DNA"/>
</dbReference>
<organism evidence="1 3">
    <name type="scientific">Punica granatum</name>
    <name type="common">Pomegranate</name>
    <dbReference type="NCBI Taxonomy" id="22663"/>
    <lineage>
        <taxon>Eukaryota</taxon>
        <taxon>Viridiplantae</taxon>
        <taxon>Streptophyta</taxon>
        <taxon>Embryophyta</taxon>
        <taxon>Tracheophyta</taxon>
        <taxon>Spermatophyta</taxon>
        <taxon>Magnoliopsida</taxon>
        <taxon>eudicotyledons</taxon>
        <taxon>Gunneridae</taxon>
        <taxon>Pentapetalae</taxon>
        <taxon>rosids</taxon>
        <taxon>malvids</taxon>
        <taxon>Myrtales</taxon>
        <taxon>Lythraceae</taxon>
        <taxon>Punica</taxon>
    </lineage>
</organism>
<evidence type="ECO:0008006" key="5">
    <source>
        <dbReference type="Google" id="ProtNLM"/>
    </source>
</evidence>
<evidence type="ECO:0000313" key="3">
    <source>
        <dbReference type="Proteomes" id="UP000197138"/>
    </source>
</evidence>
<reference evidence="1" key="2">
    <citation type="submission" date="2017-06" db="EMBL/GenBank/DDBJ databases">
        <title>The pomegranate genome and the genomics of punicalagin biosynthesis.</title>
        <authorList>
            <person name="Xu C."/>
        </authorList>
    </citation>
    <scope>NUCLEOTIDE SEQUENCE [LARGE SCALE GENOMIC DNA]</scope>
    <source>
        <tissue evidence="1">Fresh leaf</tissue>
    </source>
</reference>
<gene>
    <name evidence="1" type="ORF">CDL15_Pgr017630</name>
    <name evidence="2" type="ORF">CRG98_010172</name>
</gene>
<protein>
    <recommendedName>
        <fullName evidence="5">DUF4228 domain-containing protein</fullName>
    </recommendedName>
</protein>
<evidence type="ECO:0000313" key="2">
    <source>
        <dbReference type="EMBL" id="PKI69374.1"/>
    </source>
</evidence>